<dbReference type="PANTHER" id="PTHR37721">
    <property type="entry name" value="OS05G0464200 PROTEIN"/>
    <property type="match status" value="1"/>
</dbReference>
<evidence type="ECO:0000256" key="1">
    <source>
        <dbReference type="SAM" id="MobiDB-lite"/>
    </source>
</evidence>
<reference evidence="2 3" key="1">
    <citation type="submission" date="2024-02" db="EMBL/GenBank/DDBJ databases">
        <authorList>
            <person name="Vignale AGUSTIN F."/>
            <person name="Sosa J E."/>
            <person name="Modenutti C."/>
        </authorList>
    </citation>
    <scope>NUCLEOTIDE SEQUENCE [LARGE SCALE GENOMIC DNA]</scope>
</reference>
<feature type="region of interest" description="Disordered" evidence="1">
    <location>
        <begin position="112"/>
        <end position="144"/>
    </location>
</feature>
<protein>
    <submittedName>
        <fullName evidence="2">Uncharacterized protein</fullName>
    </submittedName>
</protein>
<dbReference type="PANTHER" id="PTHR37721:SF1">
    <property type="entry name" value="OS05G0464200 PROTEIN"/>
    <property type="match status" value="1"/>
</dbReference>
<organism evidence="2 3">
    <name type="scientific">Ilex paraguariensis</name>
    <name type="common">yerba mate</name>
    <dbReference type="NCBI Taxonomy" id="185542"/>
    <lineage>
        <taxon>Eukaryota</taxon>
        <taxon>Viridiplantae</taxon>
        <taxon>Streptophyta</taxon>
        <taxon>Embryophyta</taxon>
        <taxon>Tracheophyta</taxon>
        <taxon>Spermatophyta</taxon>
        <taxon>Magnoliopsida</taxon>
        <taxon>eudicotyledons</taxon>
        <taxon>Gunneridae</taxon>
        <taxon>Pentapetalae</taxon>
        <taxon>asterids</taxon>
        <taxon>campanulids</taxon>
        <taxon>Aquifoliales</taxon>
        <taxon>Aquifoliaceae</taxon>
        <taxon>Ilex</taxon>
    </lineage>
</organism>
<sequence>MCSDAMNVVKKNVQGCTHQTKGPNHWPPCGGLGSLSTFMIAWSTILSNEIKQHSVSKKITGGSMANISSNPPQTQTTNLPPKRGQIKAQIFESLMGTVVSVTSKVGEALRRWARDGGGGGSSASASSPPSAYCSDGCSDHSETP</sequence>
<dbReference type="Proteomes" id="UP001642360">
    <property type="component" value="Unassembled WGS sequence"/>
</dbReference>
<name>A0ABC8UUQ6_9AQUA</name>
<dbReference type="EMBL" id="CAUOFW020009091">
    <property type="protein sequence ID" value="CAK9184821.1"/>
    <property type="molecule type" value="Genomic_DNA"/>
</dbReference>
<proteinExistence type="predicted"/>
<comment type="caution">
    <text evidence="2">The sequence shown here is derived from an EMBL/GenBank/DDBJ whole genome shotgun (WGS) entry which is preliminary data.</text>
</comment>
<dbReference type="AlphaFoldDB" id="A0ABC8UUQ6"/>
<keyword evidence="3" id="KW-1185">Reference proteome</keyword>
<accession>A0ABC8UUQ6</accession>
<feature type="compositionally biased region" description="Low complexity" evidence="1">
    <location>
        <begin position="70"/>
        <end position="81"/>
    </location>
</feature>
<feature type="region of interest" description="Disordered" evidence="1">
    <location>
        <begin position="61"/>
        <end position="81"/>
    </location>
</feature>
<evidence type="ECO:0000313" key="3">
    <source>
        <dbReference type="Proteomes" id="UP001642360"/>
    </source>
</evidence>
<feature type="compositionally biased region" description="Low complexity" evidence="1">
    <location>
        <begin position="122"/>
        <end position="131"/>
    </location>
</feature>
<gene>
    <name evidence="2" type="ORF">ILEXP_LOCUS55168</name>
</gene>
<evidence type="ECO:0000313" key="2">
    <source>
        <dbReference type="EMBL" id="CAK9184821.1"/>
    </source>
</evidence>